<feature type="compositionally biased region" description="Basic and acidic residues" evidence="1">
    <location>
        <begin position="42"/>
        <end position="54"/>
    </location>
</feature>
<proteinExistence type="predicted"/>
<reference evidence="2 3" key="1">
    <citation type="submission" date="2018-10" db="EMBL/GenBank/DDBJ databases">
        <title>Genome assembly for a Yunnan-Guizhou Plateau 3E fish, Anabarilius grahami (Regan), and its evolutionary and genetic applications.</title>
        <authorList>
            <person name="Jiang W."/>
        </authorList>
    </citation>
    <scope>NUCLEOTIDE SEQUENCE [LARGE SCALE GENOMIC DNA]</scope>
    <source>
        <strain evidence="2">AG-KIZ</strain>
        <tissue evidence="2">Muscle</tissue>
    </source>
</reference>
<sequence length="146" mass="15614">MSSIPVGWRGQGDTMEKVEAAVPYPRGRVLRDSIPTFFSHDQNARKALSEEGKATETTPCPKGGWHGEAVRPRGAKTLPVAKEGVAENEEAELRSPSAQTFLYDPEPKHTGMNAAPSCGQRAVTSTAERAFPPAGEIRAATGTKLN</sequence>
<evidence type="ECO:0000256" key="1">
    <source>
        <dbReference type="SAM" id="MobiDB-lite"/>
    </source>
</evidence>
<accession>A0A3N0YL95</accession>
<dbReference type="AlphaFoldDB" id="A0A3N0YL95"/>
<evidence type="ECO:0000313" key="2">
    <source>
        <dbReference type="EMBL" id="ROL46947.1"/>
    </source>
</evidence>
<comment type="caution">
    <text evidence="2">The sequence shown here is derived from an EMBL/GenBank/DDBJ whole genome shotgun (WGS) entry which is preliminary data.</text>
</comment>
<dbReference type="Proteomes" id="UP000281406">
    <property type="component" value="Unassembled WGS sequence"/>
</dbReference>
<name>A0A3N0YL95_ANAGA</name>
<feature type="region of interest" description="Disordered" evidence="1">
    <location>
        <begin position="42"/>
        <end position="75"/>
    </location>
</feature>
<organism evidence="2 3">
    <name type="scientific">Anabarilius grahami</name>
    <name type="common">Kanglang fish</name>
    <name type="synonym">Barilius grahami</name>
    <dbReference type="NCBI Taxonomy" id="495550"/>
    <lineage>
        <taxon>Eukaryota</taxon>
        <taxon>Metazoa</taxon>
        <taxon>Chordata</taxon>
        <taxon>Craniata</taxon>
        <taxon>Vertebrata</taxon>
        <taxon>Euteleostomi</taxon>
        <taxon>Actinopterygii</taxon>
        <taxon>Neopterygii</taxon>
        <taxon>Teleostei</taxon>
        <taxon>Ostariophysi</taxon>
        <taxon>Cypriniformes</taxon>
        <taxon>Xenocyprididae</taxon>
        <taxon>Xenocypridinae</taxon>
        <taxon>Xenocypridinae incertae sedis</taxon>
        <taxon>Anabarilius</taxon>
    </lineage>
</organism>
<protein>
    <submittedName>
        <fullName evidence="2">Uncharacterized protein</fullName>
    </submittedName>
</protein>
<gene>
    <name evidence="2" type="ORF">DPX16_20599</name>
</gene>
<dbReference type="EMBL" id="RJVU01036174">
    <property type="protein sequence ID" value="ROL46947.1"/>
    <property type="molecule type" value="Genomic_DNA"/>
</dbReference>
<evidence type="ECO:0000313" key="3">
    <source>
        <dbReference type="Proteomes" id="UP000281406"/>
    </source>
</evidence>
<keyword evidence="3" id="KW-1185">Reference proteome</keyword>
<feature type="region of interest" description="Disordered" evidence="1">
    <location>
        <begin position="87"/>
        <end position="146"/>
    </location>
</feature>